<reference evidence="9" key="1">
    <citation type="submission" date="2020-05" db="EMBL/GenBank/DDBJ databases">
        <authorList>
            <person name="Chiriac C."/>
            <person name="Salcher M."/>
            <person name="Ghai R."/>
            <person name="Kavagutti S V."/>
        </authorList>
    </citation>
    <scope>NUCLEOTIDE SEQUENCE</scope>
</reference>
<dbReference type="InterPro" id="IPR000515">
    <property type="entry name" value="MetI-like"/>
</dbReference>
<dbReference type="PROSITE" id="PS50928">
    <property type="entry name" value="ABC_TM1"/>
    <property type="match status" value="1"/>
</dbReference>
<evidence type="ECO:0000256" key="3">
    <source>
        <dbReference type="ARBA" id="ARBA00022475"/>
    </source>
</evidence>
<dbReference type="Pfam" id="PF00528">
    <property type="entry name" value="BPD_transp_1"/>
    <property type="match status" value="1"/>
</dbReference>
<dbReference type="Gene3D" id="1.10.3720.10">
    <property type="entry name" value="MetI-like"/>
    <property type="match status" value="1"/>
</dbReference>
<dbReference type="PANTHER" id="PTHR43163">
    <property type="entry name" value="DIPEPTIDE TRANSPORT SYSTEM PERMEASE PROTEIN DPPB-RELATED"/>
    <property type="match status" value="1"/>
</dbReference>
<dbReference type="SUPFAM" id="SSF161098">
    <property type="entry name" value="MetI-like"/>
    <property type="match status" value="1"/>
</dbReference>
<evidence type="ECO:0000313" key="9">
    <source>
        <dbReference type="EMBL" id="CAB4618813.1"/>
    </source>
</evidence>
<feature type="domain" description="ABC transmembrane type-1" evidence="8">
    <location>
        <begin position="95"/>
        <end position="302"/>
    </location>
</feature>
<feature type="transmembrane region" description="Helical" evidence="7">
    <location>
        <begin position="280"/>
        <end position="303"/>
    </location>
</feature>
<sequence>MIRFVLNRLVMGVLTLFVAAVMSFLIVHLMPGTPGETALGASGDPTSIKAFDDAIGWNDPLIVQFIDWLRMLLSGSLGVSYVDNRDLSVEIVTRIQVTAYISLAAIVLTAILGVVVGVTAAVRGGVIDRILNSITAFFIAVPPFWFAIFLILVFAIFNPLLPAGGYVEFADDPVAWATSLILPVFALAVHGAAGIARITRSAMLDAVSQEHIRTLRAMGVPKNRIIYLHALRFASVQIVSIIGLQFVLTFGGTVTVEQLFQLPGLGTGIQRAIGQLDVPAIQATVMVTTFVVVITMFITELATRFLDPKVRTR</sequence>
<keyword evidence="3" id="KW-1003">Cell membrane</keyword>
<keyword evidence="6 7" id="KW-0472">Membrane</keyword>
<evidence type="ECO:0000256" key="4">
    <source>
        <dbReference type="ARBA" id="ARBA00022692"/>
    </source>
</evidence>
<gene>
    <name evidence="9" type="ORF">UFOPK1909_00397</name>
</gene>
<dbReference type="InterPro" id="IPR045621">
    <property type="entry name" value="BPD_transp_1_N"/>
</dbReference>
<accession>A0A6J6I2H3</accession>
<feature type="transmembrane region" description="Helical" evidence="7">
    <location>
        <begin position="225"/>
        <end position="248"/>
    </location>
</feature>
<evidence type="ECO:0000256" key="1">
    <source>
        <dbReference type="ARBA" id="ARBA00004651"/>
    </source>
</evidence>
<name>A0A6J6I2H3_9ZZZZ</name>
<dbReference type="GO" id="GO:0055085">
    <property type="term" value="P:transmembrane transport"/>
    <property type="evidence" value="ECO:0007669"/>
    <property type="project" value="InterPro"/>
</dbReference>
<evidence type="ECO:0000259" key="8">
    <source>
        <dbReference type="PROSITE" id="PS50928"/>
    </source>
</evidence>
<comment type="subcellular location">
    <subcellularLocation>
        <location evidence="1">Cell membrane</location>
        <topology evidence="1">Multi-pass membrane protein</topology>
    </subcellularLocation>
</comment>
<dbReference type="GO" id="GO:0005886">
    <property type="term" value="C:plasma membrane"/>
    <property type="evidence" value="ECO:0007669"/>
    <property type="project" value="UniProtKB-SubCell"/>
</dbReference>
<evidence type="ECO:0000256" key="7">
    <source>
        <dbReference type="SAM" id="Phobius"/>
    </source>
</evidence>
<dbReference type="AlphaFoldDB" id="A0A6J6I2H3"/>
<evidence type="ECO:0000256" key="6">
    <source>
        <dbReference type="ARBA" id="ARBA00023136"/>
    </source>
</evidence>
<keyword evidence="4 7" id="KW-0812">Transmembrane</keyword>
<dbReference type="Pfam" id="PF19300">
    <property type="entry name" value="BPD_transp_1_N"/>
    <property type="match status" value="1"/>
</dbReference>
<evidence type="ECO:0000256" key="5">
    <source>
        <dbReference type="ARBA" id="ARBA00022989"/>
    </source>
</evidence>
<keyword evidence="5 7" id="KW-1133">Transmembrane helix</keyword>
<organism evidence="9">
    <name type="scientific">freshwater metagenome</name>
    <dbReference type="NCBI Taxonomy" id="449393"/>
    <lineage>
        <taxon>unclassified sequences</taxon>
        <taxon>metagenomes</taxon>
        <taxon>ecological metagenomes</taxon>
    </lineage>
</organism>
<proteinExistence type="predicted"/>
<feature type="transmembrane region" description="Helical" evidence="7">
    <location>
        <begin position="176"/>
        <end position="196"/>
    </location>
</feature>
<dbReference type="PANTHER" id="PTHR43163:SF6">
    <property type="entry name" value="DIPEPTIDE TRANSPORT SYSTEM PERMEASE PROTEIN DPPB-RELATED"/>
    <property type="match status" value="1"/>
</dbReference>
<evidence type="ECO:0000256" key="2">
    <source>
        <dbReference type="ARBA" id="ARBA00022448"/>
    </source>
</evidence>
<dbReference type="CDD" id="cd06261">
    <property type="entry name" value="TM_PBP2"/>
    <property type="match status" value="1"/>
</dbReference>
<protein>
    <submittedName>
        <fullName evidence="9">Unannotated protein</fullName>
    </submittedName>
</protein>
<dbReference type="EMBL" id="CAEZVD010000023">
    <property type="protein sequence ID" value="CAB4618813.1"/>
    <property type="molecule type" value="Genomic_DNA"/>
</dbReference>
<keyword evidence="2" id="KW-0813">Transport</keyword>
<feature type="transmembrane region" description="Helical" evidence="7">
    <location>
        <begin position="9"/>
        <end position="30"/>
    </location>
</feature>
<feature type="transmembrane region" description="Helical" evidence="7">
    <location>
        <begin position="134"/>
        <end position="156"/>
    </location>
</feature>
<feature type="transmembrane region" description="Helical" evidence="7">
    <location>
        <begin position="97"/>
        <end position="122"/>
    </location>
</feature>
<dbReference type="InterPro" id="IPR035906">
    <property type="entry name" value="MetI-like_sf"/>
</dbReference>